<proteinExistence type="inferred from homology"/>
<protein>
    <submittedName>
        <fullName evidence="8">Aldehyde oxidoreductase</fullName>
    </submittedName>
</protein>
<organism evidence="8 9">
    <name type="scientific">Afipia felis</name>
    <name type="common">Cat scratch disease bacillus</name>
    <dbReference type="NCBI Taxonomy" id="1035"/>
    <lineage>
        <taxon>Bacteria</taxon>
        <taxon>Pseudomonadati</taxon>
        <taxon>Pseudomonadota</taxon>
        <taxon>Alphaproteobacteria</taxon>
        <taxon>Hyphomicrobiales</taxon>
        <taxon>Nitrobacteraceae</taxon>
        <taxon>Afipia</taxon>
    </lineage>
</organism>
<dbReference type="InterPro" id="IPR002888">
    <property type="entry name" value="2Fe-2S-bd"/>
</dbReference>
<dbReference type="Gene3D" id="3.30.365.10">
    <property type="entry name" value="Aldehyde oxidase/xanthine dehydrogenase, molybdopterin binding domain"/>
    <property type="match status" value="3"/>
</dbReference>
<dbReference type="Pfam" id="PF01799">
    <property type="entry name" value="Fer2_2"/>
    <property type="match status" value="1"/>
</dbReference>
<dbReference type="OrthoDB" id="9763985at2"/>
<dbReference type="GO" id="GO:0051537">
    <property type="term" value="F:2 iron, 2 sulfur cluster binding"/>
    <property type="evidence" value="ECO:0007669"/>
    <property type="project" value="InterPro"/>
</dbReference>
<evidence type="ECO:0000256" key="1">
    <source>
        <dbReference type="ARBA" id="ARBA00006849"/>
    </source>
</evidence>
<keyword evidence="2" id="KW-0479">Metal-binding</keyword>
<dbReference type="InterPro" id="IPR012675">
    <property type="entry name" value="Beta-grasp_dom_sf"/>
</dbReference>
<dbReference type="EMBL" id="CCAZ020000001">
    <property type="protein sequence ID" value="CEG08772.1"/>
    <property type="molecule type" value="Genomic_DNA"/>
</dbReference>
<dbReference type="SUPFAM" id="SSF56003">
    <property type="entry name" value="Molybdenum cofactor-binding domain"/>
    <property type="match status" value="1"/>
</dbReference>
<dbReference type="SMART" id="SM01008">
    <property type="entry name" value="Ald_Xan_dh_C"/>
    <property type="match status" value="1"/>
</dbReference>
<dbReference type="Gene3D" id="3.90.1170.50">
    <property type="entry name" value="Aldehyde oxidase/xanthine dehydrogenase, a/b hammerhead"/>
    <property type="match status" value="1"/>
</dbReference>
<keyword evidence="4" id="KW-0408">Iron</keyword>
<comment type="similarity">
    <text evidence="1">Belongs to the xanthine dehydrogenase family.</text>
</comment>
<dbReference type="InterPro" id="IPR006058">
    <property type="entry name" value="2Fe2S_fd_BS"/>
</dbReference>
<feature type="compositionally biased region" description="Basic and acidic residues" evidence="6">
    <location>
        <begin position="594"/>
        <end position="607"/>
    </location>
</feature>
<evidence type="ECO:0000256" key="4">
    <source>
        <dbReference type="ARBA" id="ARBA00023004"/>
    </source>
</evidence>
<comment type="caution">
    <text evidence="8">The sequence shown here is derived from an EMBL/GenBank/DDBJ whole genome shotgun (WGS) entry which is preliminary data.</text>
</comment>
<evidence type="ECO:0000256" key="6">
    <source>
        <dbReference type="SAM" id="MobiDB-lite"/>
    </source>
</evidence>
<gene>
    <name evidence="8" type="primary">mop</name>
    <name evidence="8" type="ORF">BN961_02191</name>
</gene>
<dbReference type="Pfam" id="PF02738">
    <property type="entry name" value="MoCoBD_1"/>
    <property type="match status" value="1"/>
</dbReference>
<dbReference type="InterPro" id="IPR000674">
    <property type="entry name" value="Ald_Oxase/Xan_DH_a/b"/>
</dbReference>
<evidence type="ECO:0000313" key="9">
    <source>
        <dbReference type="Proteomes" id="UP000035762"/>
    </source>
</evidence>
<dbReference type="FunFam" id="3.30.365.10:FF:000001">
    <property type="entry name" value="Xanthine dehydrogenase oxidase"/>
    <property type="match status" value="1"/>
</dbReference>
<dbReference type="AlphaFoldDB" id="A0A090MRB3"/>
<dbReference type="PANTHER" id="PTHR11908">
    <property type="entry name" value="XANTHINE DEHYDROGENASE"/>
    <property type="match status" value="1"/>
</dbReference>
<name>A0A090MRB3_AFIFE</name>
<dbReference type="InterPro" id="IPR036010">
    <property type="entry name" value="2Fe-2S_ferredoxin-like_sf"/>
</dbReference>
<dbReference type="STRING" id="1035.BN961_02191"/>
<dbReference type="SUPFAM" id="SSF54292">
    <property type="entry name" value="2Fe-2S ferredoxin-like"/>
    <property type="match status" value="1"/>
</dbReference>
<comment type="cofactor">
    <cofactor evidence="5">
        <name>Mo-molybdopterin cytosine dinucleotide</name>
        <dbReference type="ChEBI" id="CHEBI:71308"/>
    </cofactor>
</comment>
<dbReference type="CDD" id="cd00207">
    <property type="entry name" value="fer2"/>
    <property type="match status" value="1"/>
</dbReference>
<evidence type="ECO:0000256" key="5">
    <source>
        <dbReference type="ARBA" id="ARBA00053029"/>
    </source>
</evidence>
<feature type="region of interest" description="Disordered" evidence="6">
    <location>
        <begin position="587"/>
        <end position="631"/>
    </location>
</feature>
<sequence>MADLLSIEATVNGRRVKKNVDPSQRALDFLRDDLNMTGTKEGCGAGECGTCSIYVDGALVKSCLLPAAKLKGKTVDTVEGLAKSGEMSAVQKAFHKAGASQCGYCIPGMVMAATAALRLNPDADRDEIRERLGGNICRCTGYQKIFDAVEMARDFLNGKLSAAAFDDLDKEDGKYIGVNIRRIDAPSKVTGALRYAGDMVLPGMLHVQVLRSPHPHARIVSIDTADAEAVPGVEGIVTCADVPGQDGFGVFVADQPIMARDKVRYVGEAIAAVAAETLAAAREAVKKIKIEYELLPAVFDPEEALVAGAPVLHDYAPDNLVKHIPICNGNVEEGFAKSDLIVEQTYETQQVEHAYLETEAGVAYVDHDGVVTVHSPSQNVTHHRHMLSRILNLPINKVRMIMSPVGGGFGGKEDMIYQGMLALLAMKTRRPVKLVFTREESMATTAKRHPSRTTYKMGLTKDGRILASQISIIYDGGAYGMSTEGVVRKGVILGGGPYNVPNFRIDGYGVYTNNTPSGAFRSFGSLQSQFATETHLDICAERLGMDPFELRLKNAMHAGDRTHTKQVLNSCSMERVLTAARDASHWEAGTPSVRGDKRADLGGEGTRRPCTVTPRELVPTEAEPLKQRGAA</sequence>
<dbReference type="InterPro" id="IPR036856">
    <property type="entry name" value="Ald_Oxase/Xan_DH_a/b_sf"/>
</dbReference>
<dbReference type="PANTHER" id="PTHR11908:SF157">
    <property type="entry name" value="XANTHINE DEHYDROGENASE SUBUNIT D-RELATED"/>
    <property type="match status" value="1"/>
</dbReference>
<dbReference type="InterPro" id="IPR037165">
    <property type="entry name" value="AldOxase/xan_DH_Mopterin-bd_sf"/>
</dbReference>
<evidence type="ECO:0000256" key="3">
    <source>
        <dbReference type="ARBA" id="ARBA00023002"/>
    </source>
</evidence>
<dbReference type="PROSITE" id="PS00197">
    <property type="entry name" value="2FE2S_FER_1"/>
    <property type="match status" value="1"/>
</dbReference>
<dbReference type="SUPFAM" id="SSF47741">
    <property type="entry name" value="CO dehydrogenase ISP C-domain like"/>
    <property type="match status" value="1"/>
</dbReference>
<dbReference type="InterPro" id="IPR001041">
    <property type="entry name" value="2Fe-2S_ferredoxin-type"/>
</dbReference>
<accession>A0A090MRB3</accession>
<dbReference type="GO" id="GO:0005506">
    <property type="term" value="F:iron ion binding"/>
    <property type="evidence" value="ECO:0007669"/>
    <property type="project" value="InterPro"/>
</dbReference>
<dbReference type="Proteomes" id="UP000035762">
    <property type="component" value="Unassembled WGS sequence"/>
</dbReference>
<dbReference type="RefSeq" id="WP_048756631.1">
    <property type="nucleotide sequence ID" value="NZ_CCAZ020000001.1"/>
</dbReference>
<feature type="domain" description="2Fe-2S ferredoxin-type" evidence="7">
    <location>
        <begin position="5"/>
        <end position="81"/>
    </location>
</feature>
<evidence type="ECO:0000256" key="2">
    <source>
        <dbReference type="ARBA" id="ARBA00022723"/>
    </source>
</evidence>
<reference evidence="8 9" key="1">
    <citation type="journal article" date="2014" name="Genome Announc.">
        <title>Genome Sequence of Afipia felis Strain 76713, Isolated in Hospital Water Using an Amoeba Co-Culture Procedure.</title>
        <authorList>
            <person name="Benamar S."/>
            <person name="La Scola B."/>
            <person name="Croce O."/>
        </authorList>
    </citation>
    <scope>NUCLEOTIDE SEQUENCE [LARGE SCALE GENOMIC DNA]</scope>
    <source>
        <strain evidence="8 9">76713</strain>
    </source>
</reference>
<dbReference type="InterPro" id="IPR016208">
    <property type="entry name" value="Ald_Oxase/xanthine_DH-like"/>
</dbReference>
<evidence type="ECO:0000259" key="7">
    <source>
        <dbReference type="PROSITE" id="PS51085"/>
    </source>
</evidence>
<dbReference type="SUPFAM" id="SSF54665">
    <property type="entry name" value="CO dehydrogenase molybdoprotein N-domain-like"/>
    <property type="match status" value="1"/>
</dbReference>
<dbReference type="Gene3D" id="3.10.20.30">
    <property type="match status" value="1"/>
</dbReference>
<dbReference type="GO" id="GO:0016491">
    <property type="term" value="F:oxidoreductase activity"/>
    <property type="evidence" value="ECO:0007669"/>
    <property type="project" value="UniProtKB-KW"/>
</dbReference>
<dbReference type="PROSITE" id="PS51085">
    <property type="entry name" value="2FE2S_FER_2"/>
    <property type="match status" value="1"/>
</dbReference>
<keyword evidence="3" id="KW-0560">Oxidoreductase</keyword>
<dbReference type="Gene3D" id="1.10.150.120">
    <property type="entry name" value="[2Fe-2S]-binding domain"/>
    <property type="match status" value="1"/>
</dbReference>
<dbReference type="Pfam" id="PF01315">
    <property type="entry name" value="Ald_Xan_dh_C"/>
    <property type="match status" value="1"/>
</dbReference>
<keyword evidence="9" id="KW-1185">Reference proteome</keyword>
<dbReference type="Pfam" id="PF00111">
    <property type="entry name" value="Fer2"/>
    <property type="match status" value="1"/>
</dbReference>
<dbReference type="InterPro" id="IPR036884">
    <property type="entry name" value="2Fe-2S-bd_dom_sf"/>
</dbReference>
<dbReference type="InterPro" id="IPR008274">
    <property type="entry name" value="AldOxase/xan_DH_MoCoBD1"/>
</dbReference>
<evidence type="ECO:0000313" key="8">
    <source>
        <dbReference type="EMBL" id="CEG08772.1"/>
    </source>
</evidence>